<feature type="non-terminal residue" evidence="6">
    <location>
        <position position="1"/>
    </location>
</feature>
<keyword evidence="1" id="KW-0749">Sporulation</keyword>
<comment type="similarity">
    <text evidence="5">Belongs to the fungal hydrophobin family.</text>
</comment>
<keyword evidence="5" id="KW-0732">Signal</keyword>
<evidence type="ECO:0000256" key="4">
    <source>
        <dbReference type="ARBA" id="ARBA00093443"/>
    </source>
</evidence>
<evidence type="ECO:0000313" key="6">
    <source>
        <dbReference type="EMBL" id="BAI94610.1"/>
    </source>
</evidence>
<name>D4QDY2_9EURO</name>
<reference evidence="6" key="1">
    <citation type="submission" date="2009-10" db="EMBL/GenBank/DDBJ databases">
        <title>Phylogenetic analysis of the genus Emericella and new species.</title>
        <authorList>
            <person name="Matsuzawa T."/>
            <person name="Yaguchi T."/>
            <person name="Tanaka R."/>
            <person name="Horie Y."/>
            <person name="Hui Y."/>
            <person name="Abliz P."/>
        </authorList>
    </citation>
    <scope>NUCLEOTIDE SEQUENCE</scope>
    <source>
        <strain evidence="6">ATCC 16812</strain>
    </source>
</reference>
<proteinExistence type="inferred from homology"/>
<evidence type="ECO:0000256" key="3">
    <source>
        <dbReference type="ARBA" id="ARBA00023321"/>
    </source>
</evidence>
<comment type="subcellular location">
    <subcellularLocation>
        <location evidence="5">Secreted</location>
        <location evidence="5">Cell wall</location>
    </subcellularLocation>
    <subcellularLocation>
        <location evidence="4">Spore wall</location>
    </subcellularLocation>
</comment>
<protein>
    <recommendedName>
        <fullName evidence="5">Hydrophobin</fullName>
    </recommendedName>
</protein>
<keyword evidence="5" id="KW-0964">Secreted</keyword>
<organism evidence="6">
    <name type="scientific">Aspergillus unguis</name>
    <dbReference type="NCBI Taxonomy" id="40381"/>
    <lineage>
        <taxon>Eukaryota</taxon>
        <taxon>Fungi</taxon>
        <taxon>Dikarya</taxon>
        <taxon>Ascomycota</taxon>
        <taxon>Pezizomycotina</taxon>
        <taxon>Eurotiomycetes</taxon>
        <taxon>Eurotiomycetidae</taxon>
        <taxon>Eurotiales</taxon>
        <taxon>Aspergillaceae</taxon>
        <taxon>Aspergillus</taxon>
        <taxon>Aspergillus subgen. Nidulantes</taxon>
    </lineage>
</organism>
<gene>
    <name evidence="6" type="primary">rodA</name>
</gene>
<keyword evidence="5" id="KW-0134">Cell wall</keyword>
<dbReference type="GO" id="GO:0031160">
    <property type="term" value="C:spore wall"/>
    <property type="evidence" value="ECO:0007669"/>
    <property type="project" value="UniProtKB-SubCell"/>
</dbReference>
<keyword evidence="2 5" id="KW-1015">Disulfide bond</keyword>
<accession>D4QDY2</accession>
<feature type="chain" id="PRO_5013984315" description="Hydrophobin" evidence="5">
    <location>
        <begin position="23"/>
        <end position="131"/>
    </location>
</feature>
<evidence type="ECO:0000256" key="2">
    <source>
        <dbReference type="ARBA" id="ARBA00023157"/>
    </source>
</evidence>
<evidence type="ECO:0000256" key="1">
    <source>
        <dbReference type="ARBA" id="ARBA00022969"/>
    </source>
</evidence>
<dbReference type="Pfam" id="PF01185">
    <property type="entry name" value="Hydrophobin"/>
    <property type="match status" value="1"/>
</dbReference>
<dbReference type="SMART" id="SM00075">
    <property type="entry name" value="HYDRO"/>
    <property type="match status" value="1"/>
</dbReference>
<dbReference type="InterPro" id="IPR001338">
    <property type="entry name" value="Class_I_Hydrophobin"/>
</dbReference>
<feature type="signal peptide" evidence="5">
    <location>
        <begin position="1"/>
        <end position="22"/>
    </location>
</feature>
<sequence length="131" mass="13239">STVTMKFSIAAAVVTFAASVMALPPAAGNSNVKYPVPNSMTVKQASDKCGDKAQVSCCNKATYSGDLTKAQSGILAGALNDILGGSGASEGAGLFDQCAGISVVGMNLIALFGLLNDQCKQNIACCQKQIT</sequence>
<evidence type="ECO:0000256" key="5">
    <source>
        <dbReference type="RuleBase" id="RU365009"/>
    </source>
</evidence>
<dbReference type="GO" id="GO:0030435">
    <property type="term" value="P:sporulation resulting in formation of a cellular spore"/>
    <property type="evidence" value="ECO:0007669"/>
    <property type="project" value="UniProtKB-KW"/>
</dbReference>
<keyword evidence="3" id="KW-0183">Conidiation</keyword>
<dbReference type="GO" id="GO:0048315">
    <property type="term" value="P:conidium formation"/>
    <property type="evidence" value="ECO:0007669"/>
    <property type="project" value="UniProtKB-KW"/>
</dbReference>
<dbReference type="EMBL" id="AB524398">
    <property type="protein sequence ID" value="BAI94610.1"/>
    <property type="molecule type" value="Genomic_DNA"/>
</dbReference>
<feature type="non-terminal residue" evidence="6">
    <location>
        <position position="131"/>
    </location>
</feature>
<dbReference type="GO" id="GO:0009277">
    <property type="term" value="C:fungal-type cell wall"/>
    <property type="evidence" value="ECO:0007669"/>
    <property type="project" value="InterPro"/>
</dbReference>
<dbReference type="AlphaFoldDB" id="D4QDY2"/>
<dbReference type="GO" id="GO:0005199">
    <property type="term" value="F:structural constituent of cell wall"/>
    <property type="evidence" value="ECO:0007669"/>
    <property type="project" value="InterPro"/>
</dbReference>